<dbReference type="PANTHER" id="PTHR30441:SF8">
    <property type="entry name" value="DUF748 DOMAIN-CONTAINING PROTEIN"/>
    <property type="match status" value="1"/>
</dbReference>
<evidence type="ECO:0000256" key="2">
    <source>
        <dbReference type="SAM" id="Phobius"/>
    </source>
</evidence>
<feature type="region of interest" description="Disordered" evidence="1">
    <location>
        <begin position="524"/>
        <end position="555"/>
    </location>
</feature>
<evidence type="ECO:0000313" key="3">
    <source>
        <dbReference type="EMBL" id="VAW48867.1"/>
    </source>
</evidence>
<keyword evidence="2" id="KW-1133">Transmembrane helix</keyword>
<evidence type="ECO:0008006" key="4">
    <source>
        <dbReference type="Google" id="ProtNLM"/>
    </source>
</evidence>
<keyword evidence="2" id="KW-0812">Transmembrane</keyword>
<protein>
    <recommendedName>
        <fullName evidence="4">AsmA-like C-terminal domain-containing protein</fullName>
    </recommendedName>
</protein>
<keyword evidence="2" id="KW-0472">Membrane</keyword>
<dbReference type="EMBL" id="UOFC01000240">
    <property type="protein sequence ID" value="VAW48867.1"/>
    <property type="molecule type" value="Genomic_DNA"/>
</dbReference>
<dbReference type="InterPro" id="IPR052894">
    <property type="entry name" value="AsmA-related"/>
</dbReference>
<evidence type="ECO:0000256" key="1">
    <source>
        <dbReference type="SAM" id="MobiDB-lite"/>
    </source>
</evidence>
<reference evidence="3" key="1">
    <citation type="submission" date="2018-06" db="EMBL/GenBank/DDBJ databases">
        <authorList>
            <person name="Zhirakovskaya E."/>
        </authorList>
    </citation>
    <scope>NUCLEOTIDE SEQUENCE</scope>
</reference>
<sequence length="567" mass="63964">MKFLKIFFIIILIFIVLSGIGLFVFIKTFDINKYKSQITSELSEALGRDVDVAAMALNFAMDKGFRFEIKDILIAGDTPELPLIKANVIYLDINISEIISSKSISLALVVGKEITINLSAKDSAESSPTALFIKHITFKASKIAMNTNFPFALDASLWRDKKNISLEGSVRIDQDKKEIYLKDTQFSLNLEDFVMEDVLKVVPSLKEAGIQGDLEGKVQLTIKEMVVSEEGLQHLRAQGQLVNGKVKLEALAYPVENIDIRFHMTEKDVLVDEMFLYLASGKIQGRARVEDYWVKQNFNFNINFEDIHIGELVPEETLPVKVEGNLSGNMEGKGAGFSEEQLETMMRADGTLEVKSGKILDVNVLKIILSHLSKIPNVGVDFEENLPERYKKSLQLKDTILEKVEIESYIENAILFLKKGEVGLEGFTLLTKGQLNLAQHLVLEANGFIPQDLSQSMIGSVEEFSTLLDEYKRIKVPMRSYQGSLENLIMYPDLEDFGKKMLKVRGKQELKKVLFKALDIDEEEQPLQQELKEGDTDPNKPSEESLPPKQPRPEEILIDSIFDAIFQ</sequence>
<dbReference type="PANTHER" id="PTHR30441">
    <property type="entry name" value="DUF748 DOMAIN-CONTAINING PROTEIN"/>
    <property type="match status" value="1"/>
</dbReference>
<accession>A0A3B0WDV3</accession>
<name>A0A3B0WDV3_9ZZZZ</name>
<dbReference type="GO" id="GO:0005886">
    <property type="term" value="C:plasma membrane"/>
    <property type="evidence" value="ECO:0007669"/>
    <property type="project" value="TreeGrafter"/>
</dbReference>
<dbReference type="GO" id="GO:0090313">
    <property type="term" value="P:regulation of protein targeting to membrane"/>
    <property type="evidence" value="ECO:0007669"/>
    <property type="project" value="TreeGrafter"/>
</dbReference>
<gene>
    <name evidence="3" type="ORF">MNBD_GAMMA03-135</name>
</gene>
<proteinExistence type="predicted"/>
<feature type="compositionally biased region" description="Basic and acidic residues" evidence="1">
    <location>
        <begin position="530"/>
        <end position="543"/>
    </location>
</feature>
<dbReference type="AlphaFoldDB" id="A0A3B0WDV3"/>
<feature type="transmembrane region" description="Helical" evidence="2">
    <location>
        <begin position="6"/>
        <end position="26"/>
    </location>
</feature>
<organism evidence="3">
    <name type="scientific">hydrothermal vent metagenome</name>
    <dbReference type="NCBI Taxonomy" id="652676"/>
    <lineage>
        <taxon>unclassified sequences</taxon>
        <taxon>metagenomes</taxon>
        <taxon>ecological metagenomes</taxon>
    </lineage>
</organism>